<dbReference type="Gene3D" id="3.40.50.300">
    <property type="entry name" value="P-loop containing nucleotide triphosphate hydrolases"/>
    <property type="match status" value="2"/>
</dbReference>
<feature type="transmembrane region" description="Helical" evidence="11">
    <location>
        <begin position="33"/>
        <end position="52"/>
    </location>
</feature>
<evidence type="ECO:0000256" key="4">
    <source>
        <dbReference type="ARBA" id="ARBA00022692"/>
    </source>
</evidence>
<dbReference type="GO" id="GO:0005524">
    <property type="term" value="F:ATP binding"/>
    <property type="evidence" value="ECO:0007669"/>
    <property type="project" value="UniProtKB-KW"/>
</dbReference>
<feature type="transmembrane region" description="Helical" evidence="11">
    <location>
        <begin position="191"/>
        <end position="211"/>
    </location>
</feature>
<feature type="region of interest" description="Disordered" evidence="10">
    <location>
        <begin position="381"/>
        <end position="401"/>
    </location>
</feature>
<feature type="region of interest" description="Disordered" evidence="10">
    <location>
        <begin position="676"/>
        <end position="717"/>
    </location>
</feature>
<feature type="domain" description="ABC transmembrane type-1" evidence="13">
    <location>
        <begin position="48"/>
        <end position="351"/>
    </location>
</feature>
<dbReference type="PROSITE" id="PS00211">
    <property type="entry name" value="ABC_TRANSPORTER_1"/>
    <property type="match status" value="2"/>
</dbReference>
<evidence type="ECO:0000256" key="1">
    <source>
        <dbReference type="ARBA" id="ARBA00004141"/>
    </source>
</evidence>
<evidence type="ECO:0000256" key="3">
    <source>
        <dbReference type="ARBA" id="ARBA00022448"/>
    </source>
</evidence>
<dbReference type="CDD" id="cd18578">
    <property type="entry name" value="ABC_6TM_Pgp_ABCB1_D2_like"/>
    <property type="match status" value="1"/>
</dbReference>
<dbReference type="InterPro" id="IPR039421">
    <property type="entry name" value="Type_1_exporter"/>
</dbReference>
<dbReference type="GO" id="GO:0015421">
    <property type="term" value="F:ABC-type oligopeptide transporter activity"/>
    <property type="evidence" value="ECO:0007669"/>
    <property type="project" value="TreeGrafter"/>
</dbReference>
<feature type="region of interest" description="Disordered" evidence="10">
    <location>
        <begin position="979"/>
        <end position="1008"/>
    </location>
</feature>
<gene>
    <name evidence="14" type="ORF">SEMRO_1631_G287230.1</name>
</gene>
<dbReference type="InterPro" id="IPR036640">
    <property type="entry name" value="ABC1_TM_sf"/>
</dbReference>
<dbReference type="SUPFAM" id="SSF90123">
    <property type="entry name" value="ABC transporter transmembrane region"/>
    <property type="match status" value="2"/>
</dbReference>
<feature type="compositionally biased region" description="Polar residues" evidence="10">
    <location>
        <begin position="704"/>
        <end position="715"/>
    </location>
</feature>
<name>A0A9N8EQU4_9STRA</name>
<evidence type="ECO:0000313" key="15">
    <source>
        <dbReference type="Proteomes" id="UP001153069"/>
    </source>
</evidence>
<evidence type="ECO:0000256" key="9">
    <source>
        <dbReference type="ARBA" id="ARBA00023136"/>
    </source>
</evidence>
<keyword evidence="3" id="KW-0813">Transport</keyword>
<feature type="transmembrane region" description="Helical" evidence="11">
    <location>
        <begin position="1307"/>
        <end position="1329"/>
    </location>
</feature>
<dbReference type="InterPro" id="IPR017871">
    <property type="entry name" value="ABC_transporter-like_CS"/>
</dbReference>
<sequence>MTTTTTTVASTTEDDKKKKKKTPKPSASASETLSFVFACGPNVTVLFLLGVLGGMCNGLVYPALAYLFSSSFVNISAATEDNALAGIRDIAYKFLVVGVVALVAAACQTFFLECAAHHATQSLRLQWFSSLLRQDSAFFDLHDVSGIASSLGPAAIKYQRGIGRKLGDGIQFFTTGVGGFAYGFYSSWKVALLVLAFLPVVSMMALSVVTLNQTRSARAAKYYGRAASVAYTTVSEIRTVLALNAVPEMIRQYTLATQDAFDQAVQVVFKEGLANGGMLGSFMVLYGILVLFGSYLLYSDIADTGCDPSGGVLGNQTCSNAGSDVFGAMLGIMFAAQGISQVGNCTEAFTEARTAAYSALLAINRKPGTPSETVYKTDEEIEAETTKSTRSITNHSSENFKNTKDFDPRIKAVLPKYEIDSFGEGGAKPTNVQGRLEFKDIRFHYPTRPHQPILNGLSVSVPAGKTIALVGPSGGGKSTIVSMLERFYDPTSGSVEIDGTNIKDINVHHLRSLIGYVGQEPTLFNDTVGKNIAYGNPSATQEQIEAAARMANAHDFISSFPQGYDTHVGDKGSQLSGGQKQRIAIARVLVGNPSILLLDEATSALDSESELVVQDALDNVLSHRNLTTVVIAHRLSTIRNADIIAVIVKGRIVETGTHEELMLAETGYYRNLVEKQEGPDRGSSLASSRNSSSNSLAEMDADDQNTNGNNMNGESINKPMGAPVLEFKGVQFAYPTRPNKKIFAGFDLAIHRGETVALVGPSGGGKSTTVQMIERFYDPSEGSVEYLGTDLKLLNITWYRDQIGFVGQEPTLFNETIAKNIAYGSPSVSQKEIEEAARQANAHNFIKSFPEGYDTSVGERGGQLSGGQKQRVAIARALVKKPKVLILDEATSALDSESETIVQAALDKLMQSREHTTLVIAHRLSTIANADKIAFIAEGKVLEYGTPAELLQKKHGRYKRLVESQKRGATLEALLAKQKKDDTIEEEEEEEVTKTEDEAEEIKSFDSKRARELASPDAAYMALGSVGAVMAGGVFPIWGILFAQTIDLLFRRVEACPDPFSGNVTAGYLTCEDYWTDFADDMQQRSFEVGAMWGALLLNCLIGFTLMFVGFGRASERLSKRVRNDAFTALCRQEIAFFDKRSVGKITSELQDDAARIHAFSGVPIRSALLALASVVTGLVLSFVYMWPFALLALFCIPLMAFGSSMEMKKVLGEDEGTGDGDDQENSPGGIVVETLLNMRTVAALTLEKPRFEKYKIALENSNPNYVWTSFQSGFVSGLSMFIQQWINALQFWWGGWLLVNYPSSYILEDFLISNFALLFGMFGLGSAFQDLADRKEVEKSAARIFHLMDRESAIDPLSEAGTKLDSRKSISKSVSNGTYKSPNVYDPEPFKKDLVNCWTDEKGDIVETSDEVYV</sequence>
<feature type="transmembrane region" description="Helical" evidence="11">
    <location>
        <begin position="1169"/>
        <end position="1202"/>
    </location>
</feature>
<feature type="compositionally biased region" description="Basic and acidic residues" evidence="10">
    <location>
        <begin position="992"/>
        <end position="1008"/>
    </location>
</feature>
<keyword evidence="7" id="KW-0067">ATP-binding</keyword>
<feature type="domain" description="ABC transporter" evidence="12">
    <location>
        <begin position="436"/>
        <end position="674"/>
    </location>
</feature>
<evidence type="ECO:0000256" key="8">
    <source>
        <dbReference type="ARBA" id="ARBA00022989"/>
    </source>
</evidence>
<keyword evidence="5" id="KW-0677">Repeat</keyword>
<accession>A0A9N8EQU4</accession>
<evidence type="ECO:0000256" key="7">
    <source>
        <dbReference type="ARBA" id="ARBA00022840"/>
    </source>
</evidence>
<feature type="compositionally biased region" description="Low complexity" evidence="10">
    <location>
        <begin position="683"/>
        <end position="697"/>
    </location>
</feature>
<evidence type="ECO:0000313" key="14">
    <source>
        <dbReference type="EMBL" id="CAB9525108.1"/>
    </source>
</evidence>
<feature type="region of interest" description="Disordered" evidence="10">
    <location>
        <begin position="1"/>
        <end position="27"/>
    </location>
</feature>
<dbReference type="Pfam" id="PF00005">
    <property type="entry name" value="ABC_tran"/>
    <property type="match status" value="2"/>
</dbReference>
<dbReference type="InterPro" id="IPR003593">
    <property type="entry name" value="AAA+_ATPase"/>
</dbReference>
<dbReference type="InterPro" id="IPR003439">
    <property type="entry name" value="ABC_transporter-like_ATP-bd"/>
</dbReference>
<dbReference type="FunFam" id="3.40.50.300:FF:000916">
    <property type="entry name" value="ABC transporter B family member 9"/>
    <property type="match status" value="2"/>
</dbReference>
<evidence type="ECO:0000259" key="13">
    <source>
        <dbReference type="PROSITE" id="PS50929"/>
    </source>
</evidence>
<dbReference type="PROSITE" id="PS50893">
    <property type="entry name" value="ABC_TRANSPORTER_2"/>
    <property type="match status" value="2"/>
</dbReference>
<feature type="transmembrane region" description="Helical" evidence="11">
    <location>
        <begin position="1266"/>
        <end position="1287"/>
    </location>
</feature>
<keyword evidence="8 11" id="KW-1133">Transmembrane helix</keyword>
<comment type="subcellular location">
    <subcellularLocation>
        <location evidence="1">Membrane</location>
        <topology evidence="1">Multi-pass membrane protein</topology>
    </subcellularLocation>
</comment>
<dbReference type="PROSITE" id="PS50929">
    <property type="entry name" value="ABC_TM1F"/>
    <property type="match status" value="2"/>
</dbReference>
<evidence type="ECO:0000259" key="12">
    <source>
        <dbReference type="PROSITE" id="PS50893"/>
    </source>
</evidence>
<evidence type="ECO:0000256" key="6">
    <source>
        <dbReference type="ARBA" id="ARBA00022741"/>
    </source>
</evidence>
<organism evidence="14 15">
    <name type="scientific">Seminavis robusta</name>
    <dbReference type="NCBI Taxonomy" id="568900"/>
    <lineage>
        <taxon>Eukaryota</taxon>
        <taxon>Sar</taxon>
        <taxon>Stramenopiles</taxon>
        <taxon>Ochrophyta</taxon>
        <taxon>Bacillariophyta</taxon>
        <taxon>Bacillariophyceae</taxon>
        <taxon>Bacillariophycidae</taxon>
        <taxon>Naviculales</taxon>
        <taxon>Naviculaceae</taxon>
        <taxon>Seminavis</taxon>
    </lineage>
</organism>
<keyword evidence="15" id="KW-1185">Reference proteome</keyword>
<dbReference type="Proteomes" id="UP001153069">
    <property type="component" value="Unassembled WGS sequence"/>
</dbReference>
<protein>
    <submittedName>
        <fullName evidence="14">Leptomycin B resistance protein pmd1</fullName>
    </submittedName>
</protein>
<dbReference type="CDD" id="cd03249">
    <property type="entry name" value="ABC_MTABC3_MDL1_MDL2"/>
    <property type="match status" value="2"/>
</dbReference>
<comment type="similarity">
    <text evidence="2">Belongs to the ABC transporter superfamily. ABCB family. Multidrug resistance exporter (TC 3.A.1.201) subfamily.</text>
</comment>
<dbReference type="SMART" id="SM00382">
    <property type="entry name" value="AAA"/>
    <property type="match status" value="2"/>
</dbReference>
<feature type="domain" description="ABC transporter" evidence="12">
    <location>
        <begin position="725"/>
        <end position="963"/>
    </location>
</feature>
<dbReference type="InterPro" id="IPR027417">
    <property type="entry name" value="P-loop_NTPase"/>
</dbReference>
<feature type="transmembrane region" description="Helical" evidence="11">
    <location>
        <begin position="1018"/>
        <end position="1042"/>
    </location>
</feature>
<feature type="transmembrane region" description="Helical" evidence="11">
    <location>
        <begin position="90"/>
        <end position="112"/>
    </location>
</feature>
<dbReference type="PANTHER" id="PTHR43394:SF11">
    <property type="entry name" value="ATP-BINDING CASSETTE TRANSPORTER"/>
    <property type="match status" value="1"/>
</dbReference>
<evidence type="ECO:0000256" key="10">
    <source>
        <dbReference type="SAM" id="MobiDB-lite"/>
    </source>
</evidence>
<dbReference type="GO" id="GO:0090374">
    <property type="term" value="P:oligopeptide export from mitochondrion"/>
    <property type="evidence" value="ECO:0007669"/>
    <property type="project" value="TreeGrafter"/>
</dbReference>
<dbReference type="InterPro" id="IPR011527">
    <property type="entry name" value="ABC1_TM_dom"/>
</dbReference>
<dbReference type="GO" id="GO:0016887">
    <property type="term" value="F:ATP hydrolysis activity"/>
    <property type="evidence" value="ECO:0007669"/>
    <property type="project" value="InterPro"/>
</dbReference>
<feature type="compositionally biased region" description="Low complexity" evidence="10">
    <location>
        <begin position="1"/>
        <end position="11"/>
    </location>
</feature>
<dbReference type="CDD" id="cd18577">
    <property type="entry name" value="ABC_6TM_Pgp_ABCB1_D1_like"/>
    <property type="match status" value="1"/>
</dbReference>
<comment type="caution">
    <text evidence="14">The sequence shown here is derived from an EMBL/GenBank/DDBJ whole genome shotgun (WGS) entry which is preliminary data.</text>
</comment>
<feature type="transmembrane region" description="Helical" evidence="11">
    <location>
        <begin position="1091"/>
        <end position="1111"/>
    </location>
</feature>
<evidence type="ECO:0000256" key="11">
    <source>
        <dbReference type="SAM" id="Phobius"/>
    </source>
</evidence>
<keyword evidence="9 11" id="KW-0472">Membrane</keyword>
<dbReference type="OrthoDB" id="6500128at2759"/>
<feature type="domain" description="ABC transmembrane type-1" evidence="13">
    <location>
        <begin position="1022"/>
        <end position="1337"/>
    </location>
</feature>
<feature type="compositionally biased region" description="Polar residues" evidence="10">
    <location>
        <begin position="386"/>
        <end position="400"/>
    </location>
</feature>
<keyword evidence="6" id="KW-0547">Nucleotide-binding</keyword>
<dbReference type="PANTHER" id="PTHR43394">
    <property type="entry name" value="ATP-DEPENDENT PERMEASE MDL1, MITOCHONDRIAL"/>
    <property type="match status" value="1"/>
</dbReference>
<reference evidence="14" key="1">
    <citation type="submission" date="2020-06" db="EMBL/GenBank/DDBJ databases">
        <authorList>
            <consortium name="Plant Systems Biology data submission"/>
        </authorList>
    </citation>
    <scope>NUCLEOTIDE SEQUENCE</scope>
    <source>
        <strain evidence="14">D6</strain>
    </source>
</reference>
<feature type="transmembrane region" description="Helical" evidence="11">
    <location>
        <begin position="59"/>
        <end position="78"/>
    </location>
</feature>
<dbReference type="SUPFAM" id="SSF52540">
    <property type="entry name" value="P-loop containing nucleoside triphosphate hydrolases"/>
    <property type="match status" value="2"/>
</dbReference>
<evidence type="ECO:0000256" key="5">
    <source>
        <dbReference type="ARBA" id="ARBA00022737"/>
    </source>
</evidence>
<keyword evidence="4 11" id="KW-0812">Transmembrane</keyword>
<evidence type="ECO:0000256" key="2">
    <source>
        <dbReference type="ARBA" id="ARBA00007577"/>
    </source>
</evidence>
<dbReference type="Pfam" id="PF00664">
    <property type="entry name" value="ABC_membrane"/>
    <property type="match status" value="2"/>
</dbReference>
<proteinExistence type="inferred from homology"/>
<dbReference type="GO" id="GO:0005743">
    <property type="term" value="C:mitochondrial inner membrane"/>
    <property type="evidence" value="ECO:0007669"/>
    <property type="project" value="TreeGrafter"/>
</dbReference>
<feature type="transmembrane region" description="Helical" evidence="11">
    <location>
        <begin position="279"/>
        <end position="298"/>
    </location>
</feature>
<dbReference type="EMBL" id="CAICTM010001629">
    <property type="protein sequence ID" value="CAB9525108.1"/>
    <property type="molecule type" value="Genomic_DNA"/>
</dbReference>
<dbReference type="Gene3D" id="1.20.1560.10">
    <property type="entry name" value="ABC transporter type 1, transmembrane domain"/>
    <property type="match status" value="2"/>
</dbReference>